<reference evidence="8" key="1">
    <citation type="journal article" date="2011" name="Genetics">
        <title>Massive changes in genome architecture accompany the transition to self-fertility in the filamentous fungus Neurospora tetrasperma.</title>
        <authorList>
            <person name="Ellison C.E."/>
            <person name="Stajich J.E."/>
            <person name="Jacobson D.J."/>
            <person name="Natvig D.O."/>
            <person name="Lapidus A."/>
            <person name="Foster B."/>
            <person name="Aerts A."/>
            <person name="Riley R."/>
            <person name="Lindquist E.A."/>
            <person name="Grigoriev I.V."/>
            <person name="Taylor J.W."/>
        </authorList>
    </citation>
    <scope>NUCLEOTIDE SEQUENCE [LARGE SCALE GENOMIC DNA]</scope>
    <source>
        <strain evidence="8">FGSC 2508 / P0657</strain>
    </source>
</reference>
<feature type="region of interest" description="Disordered" evidence="5">
    <location>
        <begin position="656"/>
        <end position="762"/>
    </location>
</feature>
<organism evidence="7 8">
    <name type="scientific">Neurospora tetrasperma (strain FGSC 2508 / ATCC MYA-4615 / P0657)</name>
    <dbReference type="NCBI Taxonomy" id="510951"/>
    <lineage>
        <taxon>Eukaryota</taxon>
        <taxon>Fungi</taxon>
        <taxon>Dikarya</taxon>
        <taxon>Ascomycota</taxon>
        <taxon>Pezizomycotina</taxon>
        <taxon>Sordariomycetes</taxon>
        <taxon>Sordariomycetidae</taxon>
        <taxon>Sordariales</taxon>
        <taxon>Sordariaceae</taxon>
        <taxon>Neurospora</taxon>
    </lineage>
</organism>
<dbReference type="InterPro" id="IPR040182">
    <property type="entry name" value="ATG13"/>
</dbReference>
<dbReference type="VEuPathDB" id="FungiDB:NEUTE1DRAFT_148570"/>
<evidence type="ECO:0000256" key="3">
    <source>
        <dbReference type="ARBA" id="ARBA00023006"/>
    </source>
</evidence>
<dbReference type="Gene3D" id="3.30.900.10">
    <property type="entry name" value="HORMA domain"/>
    <property type="match status" value="1"/>
</dbReference>
<dbReference type="GO" id="GO:1990316">
    <property type="term" value="C:Atg1/ULK1 kinase complex"/>
    <property type="evidence" value="ECO:0007669"/>
    <property type="project" value="InterPro"/>
</dbReference>
<feature type="compositionally biased region" description="Gly residues" evidence="5">
    <location>
        <begin position="981"/>
        <end position="998"/>
    </location>
</feature>
<dbReference type="GO" id="GO:0034497">
    <property type="term" value="P:protein localization to phagophore assembly site"/>
    <property type="evidence" value="ECO:0007669"/>
    <property type="project" value="TreeGrafter"/>
</dbReference>
<feature type="compositionally biased region" description="Low complexity" evidence="5">
    <location>
        <begin position="656"/>
        <end position="671"/>
    </location>
</feature>
<feature type="compositionally biased region" description="Basic and acidic residues" evidence="5">
    <location>
        <begin position="971"/>
        <end position="980"/>
    </location>
</feature>
<dbReference type="EMBL" id="GL891307">
    <property type="protein sequence ID" value="EGO54157.1"/>
    <property type="molecule type" value="Genomic_DNA"/>
</dbReference>
<feature type="compositionally biased region" description="Polar residues" evidence="5">
    <location>
        <begin position="839"/>
        <end position="851"/>
    </location>
</feature>
<dbReference type="Pfam" id="PF10033">
    <property type="entry name" value="ATG13"/>
    <property type="match status" value="1"/>
</dbReference>
<protein>
    <recommendedName>
        <fullName evidence="2 4">Autophagy-related protein 13</fullName>
    </recommendedName>
</protein>
<dbReference type="GO" id="GO:0000407">
    <property type="term" value="C:phagophore assembly site"/>
    <property type="evidence" value="ECO:0007669"/>
    <property type="project" value="TreeGrafter"/>
</dbReference>
<accession>F8MWN6</accession>
<feature type="region of interest" description="Disordered" evidence="5">
    <location>
        <begin position="971"/>
        <end position="1027"/>
    </location>
</feature>
<evidence type="ECO:0000313" key="8">
    <source>
        <dbReference type="Proteomes" id="UP000008065"/>
    </source>
</evidence>
<dbReference type="OrthoDB" id="70161at2759"/>
<keyword evidence="8" id="KW-1185">Reference proteome</keyword>
<feature type="compositionally biased region" description="Low complexity" evidence="5">
    <location>
        <begin position="563"/>
        <end position="573"/>
    </location>
</feature>
<dbReference type="GO" id="GO:0005829">
    <property type="term" value="C:cytosol"/>
    <property type="evidence" value="ECO:0007669"/>
    <property type="project" value="TreeGrafter"/>
</dbReference>
<sequence>MHQQSRHPPRVSSPAVSAQTNPARTNNQRDPRSRTSTDAADRDGAGGGGQDGGGGALAHAASRDAIKKLDQIIQNFYYKAAVLIIGSRQHLTPGPKKGFNKWVGFHFFKPLPRQAADDEMQFSIETEDTEDFKEELRLYRNSDSFTNRPPPMIIETYIDASRISSSHSLALVDANGKRWDVLEALNSSESSEDSPRKRHLQKRNTEVILERWRIELKCIPNDDALQDFGPSLPTIYKRSIVFFRSLFLATRVMPGWKFSQQTMTKGIHPALEVKCRIVPAEAEFLNYDPLRQPLSDSKDVVTEYMFGDLEVPVGRFNASVIYRNDCTFRVEDADALLSSRLMGVDEDFFKPSIPQRPQPVSHGRADSYAEPGSLPSHRLGRRNREPHQTYGSLSTFHGTGAFGTSPISALKAVRPAGSDTSSPPGSSAASVDHSEPSHSLPIRSASSRTLRDVEGSRRPSISFQPFKAGSISGSPRFPDHGAPASPHSLPRPSGLSGISQARNRSSLTAGMAASLRGPGAAVPTDIPKSSSPRPQSRYSSSFSHRRSRTSFGGQSKTGDDEASSSGRQSLSSSAQPGSALLAEPVGGVASSSSFQTDDDISEFLKELDNRKKLPSFEATKKGEQSAAARRTAAQLNKFHLMRDSNNALTESMLMGSSTLHRSSSSSSRHMSNMPGSLGNPGISMSGASVSSSPGGKPLSPHTPHTPAIPSRLSENSIIDYPAQASYNRRGRSHVVPTEEEEEEEEREDGDETTQTDRQQEIGGGAVSAAIDIPLSPRLLHAGSANRRASSVAQQHRSLAAGAGAGTGEDDSDIAQRSLSLGAGGGEAPSLSTLLAFQRRNSGDGNEDSSAGSGMAGMQQLQPAADIRASAELRQANDDQPTNPPVRLMTTSRTPYKSRYSYHGTTTSSTQGRGSGIGPGTRGTPPHSSGGPFTGMRYVGTMAGRGGMGVGQGEDGTDDEPLLFAMSELERPSRHSLEEARGGGVLGGSPRGLRGGARGAGEASGNTDGGGVGDGEEYEVRGTTRRGW</sequence>
<comment type="similarity">
    <text evidence="1 4">Belongs to the ATG13 family. Fungi subfamily.</text>
</comment>
<evidence type="ECO:0000256" key="4">
    <source>
        <dbReference type="RuleBase" id="RU361214"/>
    </source>
</evidence>
<dbReference type="PANTHER" id="PTHR13430:SF4">
    <property type="entry name" value="AUTOPHAGY-RELATED PROTEIN 13"/>
    <property type="match status" value="1"/>
</dbReference>
<feature type="compositionally biased region" description="Polar residues" evidence="5">
    <location>
        <begin position="496"/>
        <end position="508"/>
    </location>
</feature>
<evidence type="ECO:0000256" key="1">
    <source>
        <dbReference type="ARBA" id="ARBA00005246"/>
    </source>
</evidence>
<feature type="region of interest" description="Disordered" evidence="5">
    <location>
        <begin position="413"/>
        <end position="578"/>
    </location>
</feature>
<evidence type="ECO:0000313" key="7">
    <source>
        <dbReference type="EMBL" id="EGO54157.1"/>
    </source>
</evidence>
<proteinExistence type="inferred from homology"/>
<feature type="compositionally biased region" description="Polar residues" evidence="5">
    <location>
        <begin position="786"/>
        <end position="796"/>
    </location>
</feature>
<name>F8MWN6_NEUT8</name>
<dbReference type="GO" id="GO:0000423">
    <property type="term" value="P:mitophagy"/>
    <property type="evidence" value="ECO:0007669"/>
    <property type="project" value="TreeGrafter"/>
</dbReference>
<dbReference type="GO" id="GO:0034727">
    <property type="term" value="P:piecemeal microautophagy of the nucleus"/>
    <property type="evidence" value="ECO:0007669"/>
    <property type="project" value="TreeGrafter"/>
</dbReference>
<dbReference type="InterPro" id="IPR036570">
    <property type="entry name" value="HORMA_dom_sf"/>
</dbReference>
<feature type="region of interest" description="Disordered" evidence="5">
    <location>
        <begin position="1"/>
        <end position="57"/>
    </location>
</feature>
<feature type="region of interest" description="Disordered" evidence="5">
    <location>
        <begin position="785"/>
        <end position="812"/>
    </location>
</feature>
<feature type="compositionally biased region" description="Polar residues" evidence="5">
    <location>
        <begin position="418"/>
        <end position="429"/>
    </location>
</feature>
<evidence type="ECO:0000256" key="5">
    <source>
        <dbReference type="SAM" id="MobiDB-lite"/>
    </source>
</evidence>
<feature type="compositionally biased region" description="Low complexity" evidence="5">
    <location>
        <begin position="681"/>
        <end position="695"/>
    </location>
</feature>
<feature type="region of interest" description="Disordered" evidence="5">
    <location>
        <begin position="349"/>
        <end position="397"/>
    </location>
</feature>
<feature type="compositionally biased region" description="Low complexity" evidence="5">
    <location>
        <begin position="527"/>
        <end position="542"/>
    </location>
</feature>
<keyword evidence="3 4" id="KW-0072">Autophagy</keyword>
<dbReference type="InterPro" id="IPR018731">
    <property type="entry name" value="Atg13_N"/>
</dbReference>
<dbReference type="PANTHER" id="PTHR13430">
    <property type="match status" value="1"/>
</dbReference>
<evidence type="ECO:0000259" key="6">
    <source>
        <dbReference type="Pfam" id="PF10033"/>
    </source>
</evidence>
<dbReference type="HOGENOM" id="CLU_007151_1_0_1"/>
<feature type="region of interest" description="Disordered" evidence="5">
    <location>
        <begin position="839"/>
        <end position="936"/>
    </location>
</feature>
<dbReference type="Proteomes" id="UP000008065">
    <property type="component" value="Unassembled WGS sequence"/>
</dbReference>
<dbReference type="KEGG" id="nte:NEUTE1DRAFT148570"/>
<dbReference type="RefSeq" id="XP_009854146.1">
    <property type="nucleotide sequence ID" value="XM_009855844.1"/>
</dbReference>
<feature type="domain" description="Autophagy-related protein 13 N-terminal" evidence="6">
    <location>
        <begin position="73"/>
        <end position="328"/>
    </location>
</feature>
<gene>
    <name evidence="7" type="ORF">NEUTE1DRAFT_148570</name>
</gene>
<feature type="compositionally biased region" description="Polar residues" evidence="5">
    <location>
        <begin position="14"/>
        <end position="26"/>
    </location>
</feature>
<feature type="compositionally biased region" description="Gly residues" evidence="5">
    <location>
        <begin position="45"/>
        <end position="56"/>
    </location>
</feature>
<feature type="compositionally biased region" description="Basic and acidic residues" evidence="5">
    <location>
        <begin position="27"/>
        <end position="44"/>
    </location>
</feature>
<evidence type="ECO:0000256" key="2">
    <source>
        <dbReference type="ARBA" id="ARBA00013801"/>
    </source>
</evidence>
<dbReference type="GeneID" id="20826972"/>
<dbReference type="AlphaFoldDB" id="F8MWN6"/>
<dbReference type="Gene3D" id="6.10.140.1900">
    <property type="match status" value="1"/>
</dbReference>
<feature type="compositionally biased region" description="Acidic residues" evidence="5">
    <location>
        <begin position="737"/>
        <end position="753"/>
    </location>
</feature>